<keyword evidence="2" id="KW-1185">Reference proteome</keyword>
<dbReference type="AlphaFoldDB" id="A0A562TCQ5"/>
<protein>
    <submittedName>
        <fullName evidence="1">Uncharacterized protein</fullName>
    </submittedName>
</protein>
<reference evidence="1 2" key="1">
    <citation type="journal article" date="2013" name="Stand. Genomic Sci.">
        <title>Genomic Encyclopedia of Type Strains, Phase I: The one thousand microbial genomes (KMG-I) project.</title>
        <authorList>
            <person name="Kyrpides N.C."/>
            <person name="Woyke T."/>
            <person name="Eisen J.A."/>
            <person name="Garrity G."/>
            <person name="Lilburn T.G."/>
            <person name="Beck B.J."/>
            <person name="Whitman W.B."/>
            <person name="Hugenholtz P."/>
            <person name="Klenk H.P."/>
        </authorList>
    </citation>
    <scope>NUCLEOTIDE SEQUENCE [LARGE SCALE GENOMIC DNA]</scope>
    <source>
        <strain evidence="1 2">DSM 13484</strain>
    </source>
</reference>
<dbReference type="RefSeq" id="WP_145710228.1">
    <property type="nucleotide sequence ID" value="NZ_BAAAFY010000001.1"/>
</dbReference>
<organism evidence="1 2">
    <name type="scientific">Chitinophaga japonensis</name>
    <name type="common">Flexibacter japonensis</name>
    <dbReference type="NCBI Taxonomy" id="104662"/>
    <lineage>
        <taxon>Bacteria</taxon>
        <taxon>Pseudomonadati</taxon>
        <taxon>Bacteroidota</taxon>
        <taxon>Chitinophagia</taxon>
        <taxon>Chitinophagales</taxon>
        <taxon>Chitinophagaceae</taxon>
        <taxon>Chitinophaga</taxon>
    </lineage>
</organism>
<evidence type="ECO:0000313" key="1">
    <source>
        <dbReference type="EMBL" id="TWI91058.1"/>
    </source>
</evidence>
<dbReference type="EMBL" id="VLLG01000002">
    <property type="protein sequence ID" value="TWI91058.1"/>
    <property type="molecule type" value="Genomic_DNA"/>
</dbReference>
<sequence length="83" mass="9699">MDWDEILDPLSPLYQEAMYEQQQLVNMQDGLIAATKKIIEEVYPQIYHLESAGYKELEAVIITECVKFSCKINEVMNRYHTGK</sequence>
<proteinExistence type="predicted"/>
<dbReference type="OrthoDB" id="673831at2"/>
<gene>
    <name evidence="1" type="ORF">LX66_0419</name>
</gene>
<name>A0A562TCQ5_CHIJA</name>
<evidence type="ECO:0000313" key="2">
    <source>
        <dbReference type="Proteomes" id="UP000316778"/>
    </source>
</evidence>
<comment type="caution">
    <text evidence="1">The sequence shown here is derived from an EMBL/GenBank/DDBJ whole genome shotgun (WGS) entry which is preliminary data.</text>
</comment>
<dbReference type="Proteomes" id="UP000316778">
    <property type="component" value="Unassembled WGS sequence"/>
</dbReference>
<accession>A0A562TCQ5</accession>